<accession>A0A1X2YR79</accession>
<evidence type="ECO:0000313" key="2">
    <source>
        <dbReference type="Proteomes" id="UP000193377"/>
    </source>
</evidence>
<proteinExistence type="predicted"/>
<dbReference type="EMBL" id="LNKD01000008">
    <property type="protein sequence ID" value="OSG84676.1"/>
    <property type="molecule type" value="Genomic_DNA"/>
</dbReference>
<organism evidence="1 2">
    <name type="scientific">Bifidobacterium adolescentis</name>
    <dbReference type="NCBI Taxonomy" id="1680"/>
    <lineage>
        <taxon>Bacteria</taxon>
        <taxon>Bacillati</taxon>
        <taxon>Actinomycetota</taxon>
        <taxon>Actinomycetes</taxon>
        <taxon>Bifidobacteriales</taxon>
        <taxon>Bifidobacteriaceae</taxon>
        <taxon>Bifidobacterium</taxon>
    </lineage>
</organism>
<dbReference type="RefSeq" id="WP_085393589.1">
    <property type="nucleotide sequence ID" value="NZ_LNKD01000008.1"/>
</dbReference>
<protein>
    <submittedName>
        <fullName evidence="1">Uncharacterized protein</fullName>
    </submittedName>
</protein>
<sequence length="105" mass="11901">MPKIIVPGKRLTADVTHKIQPMITVKDTTGREWFARAMFLSLDRGTGDNWKVENFSLSIAAKENYAFYKNTKLGVEIRLDQNPELKKLVNEYVSIVKKDTTQAGA</sequence>
<name>A0A1X2YR79_BIFAD</name>
<reference evidence="1 2" key="1">
    <citation type="journal article" date="2016" name="Sci. Rep.">
        <title>Evaluation of genetic diversity among strains of the human gut commensal Bifidobacterium adolescentis.</title>
        <authorList>
            <person name="Duranti S."/>
            <person name="Milani C."/>
            <person name="Lugli G.A."/>
            <person name="Mancabelli L."/>
            <person name="Turroni F."/>
            <person name="Ferrario C."/>
            <person name="Mangifesta M."/>
            <person name="Viappiani A."/>
            <person name="Sanchez B."/>
            <person name="Margolles A."/>
            <person name="van Sinderen D."/>
            <person name="Ventura M."/>
        </authorList>
    </citation>
    <scope>NUCLEOTIDE SEQUENCE [LARGE SCALE GENOMIC DNA]</scope>
    <source>
        <strain evidence="1 2">487B</strain>
    </source>
</reference>
<dbReference type="Proteomes" id="UP000193377">
    <property type="component" value="Unassembled WGS sequence"/>
</dbReference>
<gene>
    <name evidence="1" type="ORF">B0487_2163</name>
</gene>
<comment type="caution">
    <text evidence="1">The sequence shown here is derived from an EMBL/GenBank/DDBJ whole genome shotgun (WGS) entry which is preliminary data.</text>
</comment>
<dbReference type="AlphaFoldDB" id="A0A1X2YR79"/>
<evidence type="ECO:0000313" key="1">
    <source>
        <dbReference type="EMBL" id="OSG84676.1"/>
    </source>
</evidence>